<dbReference type="FunFam" id="3.20.20.220:FF:000006">
    <property type="entry name" value="Proline dehydrogenase"/>
    <property type="match status" value="1"/>
</dbReference>
<proteinExistence type="inferred from homology"/>
<dbReference type="InterPro" id="IPR015659">
    <property type="entry name" value="Proline_oxidase"/>
</dbReference>
<evidence type="ECO:0000256" key="14">
    <source>
        <dbReference type="RuleBase" id="RU364054"/>
    </source>
</evidence>
<keyword evidence="7" id="KW-0809">Transit peptide</keyword>
<comment type="subcellular location">
    <subcellularLocation>
        <location evidence="2">Mitochondrion matrix</location>
    </subcellularLocation>
</comment>
<dbReference type="Ensembl" id="ENSPSTT00000008285.1">
    <property type="protein sequence ID" value="ENSPSTP00000007910.1"/>
    <property type="gene ID" value="ENSPSTG00000005547.1"/>
</dbReference>
<evidence type="ECO:0000256" key="15">
    <source>
        <dbReference type="SAM" id="MobiDB-lite"/>
    </source>
</evidence>
<evidence type="ECO:0000256" key="5">
    <source>
        <dbReference type="ARBA" id="ARBA00022630"/>
    </source>
</evidence>
<feature type="region of interest" description="Disordered" evidence="15">
    <location>
        <begin position="29"/>
        <end position="60"/>
    </location>
</feature>
<dbReference type="GO" id="GO:0010133">
    <property type="term" value="P:L-proline catabolic process to L-glutamate"/>
    <property type="evidence" value="ECO:0007669"/>
    <property type="project" value="TreeGrafter"/>
</dbReference>
<reference evidence="17" key="1">
    <citation type="submission" date="2025-08" db="UniProtKB">
        <authorList>
            <consortium name="Ensembl"/>
        </authorList>
    </citation>
    <scope>IDENTIFICATION</scope>
</reference>
<evidence type="ECO:0000256" key="6">
    <source>
        <dbReference type="ARBA" id="ARBA00022827"/>
    </source>
</evidence>
<sequence>MAARFGDPLRRFLYAVRALHATAARVGAPRSVPRGTAPPLPASGKGGTRPVPPPVASRGAAPVVDFGDPQEAFRSKSSAELLRGLVVLGLCAVGPLVEHNRELLQLGRRVLGQALFERLMKMTFYGQFVAGEDQEAIKPLIRRNRAFGVGAVLDYSVEEDLSPARAERQELALAKLGIATKAESQHWFTGENVGESGTVDLLDWNSLIDSRTKLSKLLLVPNIKTRQLEPLLSHFTEEEELQMKRMLQRMDVLAKRATETGVRLMVDAEQSYFQPAISRLTLEMQRRFNRERAVIFNTHQCYLKEAYDNVSVDVELSRREGWHFGTKLVRGAYMDQERERAAKIGYEDPINPTYEKTNEMYHRCLDYVLEEIKHSRKANVMVATHNEDTVKFTLRRMMELGIHPSEKKVCFGQLLGMCDQITFPLGQAGFPVYKYVPYGPVDEVLPYLSRRAQENRGFMQRANQERDLLWREFKRRLFAGTIFSTNP</sequence>
<evidence type="ECO:0000256" key="11">
    <source>
        <dbReference type="ARBA" id="ARBA00023128"/>
    </source>
</evidence>
<reference evidence="17" key="2">
    <citation type="submission" date="2025-09" db="UniProtKB">
        <authorList>
            <consortium name="Ensembl"/>
        </authorList>
    </citation>
    <scope>IDENTIFICATION</scope>
</reference>
<accession>A0A8C9EZF3</accession>
<dbReference type="Proteomes" id="UP000694428">
    <property type="component" value="Unplaced"/>
</dbReference>
<dbReference type="Gene3D" id="3.20.20.220">
    <property type="match status" value="1"/>
</dbReference>
<evidence type="ECO:0000256" key="8">
    <source>
        <dbReference type="ARBA" id="ARBA00022990"/>
    </source>
</evidence>
<comment type="cofactor">
    <cofactor evidence="1 14">
        <name>FAD</name>
        <dbReference type="ChEBI" id="CHEBI:57692"/>
    </cofactor>
</comment>
<evidence type="ECO:0000256" key="1">
    <source>
        <dbReference type="ARBA" id="ARBA00001974"/>
    </source>
</evidence>
<dbReference type="Pfam" id="PF01619">
    <property type="entry name" value="Pro_dh"/>
    <property type="match status" value="1"/>
</dbReference>
<evidence type="ECO:0000256" key="3">
    <source>
        <dbReference type="ARBA" id="ARBA00004739"/>
    </source>
</evidence>
<keyword evidence="10 14" id="KW-0642">Proline metabolism</keyword>
<feature type="domain" description="Proline dehydrogenase" evidence="16">
    <location>
        <begin position="141"/>
        <end position="461"/>
    </location>
</feature>
<dbReference type="GO" id="GO:0005759">
    <property type="term" value="C:mitochondrial matrix"/>
    <property type="evidence" value="ECO:0007669"/>
    <property type="project" value="UniProtKB-SubCell"/>
</dbReference>
<evidence type="ECO:0000259" key="16">
    <source>
        <dbReference type="Pfam" id="PF01619"/>
    </source>
</evidence>
<evidence type="ECO:0000256" key="13">
    <source>
        <dbReference type="ARBA" id="ARBA00057042"/>
    </source>
</evidence>
<dbReference type="SUPFAM" id="SSF51730">
    <property type="entry name" value="FAD-linked oxidoreductase"/>
    <property type="match status" value="1"/>
</dbReference>
<dbReference type="InterPro" id="IPR002872">
    <property type="entry name" value="Proline_DH_dom"/>
</dbReference>
<evidence type="ECO:0000313" key="17">
    <source>
        <dbReference type="Ensembl" id="ENSPSTP00000007910.1"/>
    </source>
</evidence>
<keyword evidence="5 14" id="KW-0285">Flavoprotein</keyword>
<evidence type="ECO:0000256" key="9">
    <source>
        <dbReference type="ARBA" id="ARBA00023002"/>
    </source>
</evidence>
<comment type="function">
    <text evidence="13 14">Converts proline to delta-1-pyrroline-5-carboxylate.</text>
</comment>
<evidence type="ECO:0000256" key="7">
    <source>
        <dbReference type="ARBA" id="ARBA00022946"/>
    </source>
</evidence>
<dbReference type="GO" id="GO:0071949">
    <property type="term" value="F:FAD binding"/>
    <property type="evidence" value="ECO:0007669"/>
    <property type="project" value="TreeGrafter"/>
</dbReference>
<protein>
    <recommendedName>
        <fullName evidence="14">Proline dehydrogenase</fullName>
        <ecNumber evidence="14">1.5.5.2</ecNumber>
    </recommendedName>
</protein>
<dbReference type="EC" id="1.5.5.2" evidence="14"/>
<evidence type="ECO:0000256" key="4">
    <source>
        <dbReference type="ARBA" id="ARBA00005869"/>
    </source>
</evidence>
<keyword evidence="11" id="KW-0496">Mitochondrion</keyword>
<evidence type="ECO:0000256" key="12">
    <source>
        <dbReference type="ARBA" id="ARBA00048779"/>
    </source>
</evidence>
<dbReference type="GO" id="GO:0004657">
    <property type="term" value="F:proline dehydrogenase activity"/>
    <property type="evidence" value="ECO:0007669"/>
    <property type="project" value="UniProtKB-EC"/>
</dbReference>
<name>A0A8C9EZF3_PAVCR</name>
<evidence type="ECO:0000256" key="2">
    <source>
        <dbReference type="ARBA" id="ARBA00004305"/>
    </source>
</evidence>
<dbReference type="AlphaFoldDB" id="A0A8C9EZF3"/>
<dbReference type="PANTHER" id="PTHR13914">
    <property type="entry name" value="PROLINE OXIDASE"/>
    <property type="match status" value="1"/>
</dbReference>
<dbReference type="PANTHER" id="PTHR13914:SF0">
    <property type="entry name" value="PROLINE DEHYDROGENASE 1, MITOCHONDRIAL"/>
    <property type="match status" value="1"/>
</dbReference>
<organism evidence="17 18">
    <name type="scientific">Pavo cristatus</name>
    <name type="common">Indian peafowl</name>
    <name type="synonym">Blue peafowl</name>
    <dbReference type="NCBI Taxonomy" id="9049"/>
    <lineage>
        <taxon>Eukaryota</taxon>
        <taxon>Metazoa</taxon>
        <taxon>Chordata</taxon>
        <taxon>Craniata</taxon>
        <taxon>Vertebrata</taxon>
        <taxon>Euteleostomi</taxon>
        <taxon>Archelosauria</taxon>
        <taxon>Archosauria</taxon>
        <taxon>Dinosauria</taxon>
        <taxon>Saurischia</taxon>
        <taxon>Theropoda</taxon>
        <taxon>Coelurosauria</taxon>
        <taxon>Aves</taxon>
        <taxon>Neognathae</taxon>
        <taxon>Galloanserae</taxon>
        <taxon>Galliformes</taxon>
        <taxon>Phasianidae</taxon>
        <taxon>Phasianinae</taxon>
        <taxon>Pavo</taxon>
    </lineage>
</organism>
<evidence type="ECO:0000313" key="18">
    <source>
        <dbReference type="Proteomes" id="UP000694428"/>
    </source>
</evidence>
<keyword evidence="6 14" id="KW-0274">FAD</keyword>
<keyword evidence="9 14" id="KW-0560">Oxidoreductase</keyword>
<dbReference type="InterPro" id="IPR029041">
    <property type="entry name" value="FAD-linked_oxidoreductase-like"/>
</dbReference>
<keyword evidence="8" id="KW-0007">Acetylation</keyword>
<comment type="catalytic activity">
    <reaction evidence="12 14">
        <text>L-proline + a quinone = (S)-1-pyrroline-5-carboxylate + a quinol + H(+)</text>
        <dbReference type="Rhea" id="RHEA:23784"/>
        <dbReference type="ChEBI" id="CHEBI:15378"/>
        <dbReference type="ChEBI" id="CHEBI:17388"/>
        <dbReference type="ChEBI" id="CHEBI:24646"/>
        <dbReference type="ChEBI" id="CHEBI:60039"/>
        <dbReference type="ChEBI" id="CHEBI:132124"/>
        <dbReference type="EC" id="1.5.5.2"/>
    </reaction>
</comment>
<comment type="similarity">
    <text evidence="4 14">Belongs to the proline oxidase family.</text>
</comment>
<evidence type="ECO:0000256" key="10">
    <source>
        <dbReference type="ARBA" id="ARBA00023062"/>
    </source>
</evidence>
<keyword evidence="18" id="KW-1185">Reference proteome</keyword>
<comment type="pathway">
    <text evidence="3">Amino-acid degradation; L-proline degradation into L-glutamate; L-glutamate from L-proline: step 1/2.</text>
</comment>